<dbReference type="GO" id="GO:0070383">
    <property type="term" value="P:DNA cytosine deamination"/>
    <property type="evidence" value="ECO:0007669"/>
    <property type="project" value="TreeGrafter"/>
</dbReference>
<feature type="domain" description="CMP/dCMP-type deaminase" evidence="19">
    <location>
        <begin position="24"/>
        <end position="137"/>
    </location>
</feature>
<reference evidence="20 21" key="1">
    <citation type="journal article" date="2011" name="Nature">
        <title>A high-resolution map of human evolutionary constraint using 29 mammals.</title>
        <authorList>
            <person name="Lindblad-Toh K."/>
            <person name="Garber M."/>
            <person name="Zuk O."/>
            <person name="Lin M.F."/>
            <person name="Parker B.J."/>
            <person name="Washietl S."/>
            <person name="Kheradpour P."/>
            <person name="Ernst J."/>
            <person name="Jordan G."/>
            <person name="Mauceli E."/>
            <person name="Ward L.D."/>
            <person name="Lowe C.B."/>
            <person name="Holloway A.K."/>
            <person name="Clamp M."/>
            <person name="Gnerre S."/>
            <person name="Alfoldi J."/>
            <person name="Beal K."/>
            <person name="Chang J."/>
            <person name="Clawson H."/>
            <person name="Cuff J."/>
            <person name="Di Palma F."/>
            <person name="Fitzgerald S."/>
            <person name="Flicek P."/>
            <person name="Guttman M."/>
            <person name="Hubisz M.J."/>
            <person name="Jaffe D.B."/>
            <person name="Jungreis I."/>
            <person name="Kent W.J."/>
            <person name="Kostka D."/>
            <person name="Lara M."/>
            <person name="Martins A.L."/>
            <person name="Massingham T."/>
            <person name="Moltke I."/>
            <person name="Raney B.J."/>
            <person name="Rasmussen M.D."/>
            <person name="Robinson J."/>
            <person name="Stark A."/>
            <person name="Vilella A.J."/>
            <person name="Wen J."/>
            <person name="Xie X."/>
            <person name="Zody M.C."/>
            <person name="Baldwin J."/>
            <person name="Bloom T."/>
            <person name="Chin C.W."/>
            <person name="Heiman D."/>
            <person name="Nicol R."/>
            <person name="Nusbaum C."/>
            <person name="Young S."/>
            <person name="Wilkinson J."/>
            <person name="Worley K.C."/>
            <person name="Kovar C.L."/>
            <person name="Muzny D.M."/>
            <person name="Gibbs R.A."/>
            <person name="Cree A."/>
            <person name="Dihn H.H."/>
            <person name="Fowler G."/>
            <person name="Jhangiani S."/>
            <person name="Joshi V."/>
            <person name="Lee S."/>
            <person name="Lewis L.R."/>
            <person name="Nazareth L.V."/>
            <person name="Okwuonu G."/>
            <person name="Santibanez J."/>
            <person name="Warren W.C."/>
            <person name="Mardis E.R."/>
            <person name="Weinstock G.M."/>
            <person name="Wilson R.K."/>
            <person name="Delehaunty K."/>
            <person name="Dooling D."/>
            <person name="Fronik C."/>
            <person name="Fulton L."/>
            <person name="Fulton B."/>
            <person name="Graves T."/>
            <person name="Minx P."/>
            <person name="Sodergren E."/>
            <person name="Birney E."/>
            <person name="Margulies E.H."/>
            <person name="Herrero J."/>
            <person name="Green E.D."/>
            <person name="Haussler D."/>
            <person name="Siepel A."/>
            <person name="Goldman N."/>
            <person name="Pollard K.S."/>
            <person name="Pedersen J.S."/>
            <person name="Lander E.S."/>
            <person name="Kellis M."/>
        </authorList>
    </citation>
    <scope>NUCLEOTIDE SEQUENCE [LARGE SCALE GENOMIC DNA]</scope>
</reference>
<name>G1Q0G3_MYOLU</name>
<keyword evidence="12" id="KW-0862">Zinc</keyword>
<dbReference type="InterPro" id="IPR016192">
    <property type="entry name" value="APOBEC/CMP_deaminase_Zn-bd"/>
</dbReference>
<accession>G1Q0G3</accession>
<dbReference type="OMA" id="GNRWMIL"/>
<sequence length="213" mass="24079">LPPACAHRPLMDATTFKENFSHRRARKTYLCYEVEVWEGNTWAPVEGLQGFLHNQGLSRCSSPLRHAELCFLDRVRFWNLEEGRQYRLTCYISWSPCPDCAQKLVEFLGQNSHVSLCIFAARIYTIVSGYKDGLCQLRDAGAQLTIMTLNDLQHCWENLVDNQGEPFEPCPTLVEHIETKSQELKDILRVRFLPPAPPSSSLPGPVSSSGSPA</sequence>
<dbReference type="Ensembl" id="ENSMLUT00000024241.1">
    <property type="protein sequence ID" value="ENSMLUP00000017195.1"/>
    <property type="gene ID" value="ENSMLUG00000024957.1"/>
</dbReference>
<keyword evidence="14" id="KW-0051">Antiviral defense</keyword>
<keyword evidence="13" id="KW-0391">Immunity</keyword>
<dbReference type="InterPro" id="IPR016193">
    <property type="entry name" value="Cytidine_deaminase-like"/>
</dbReference>
<evidence type="ECO:0000256" key="12">
    <source>
        <dbReference type="ARBA" id="ARBA00022833"/>
    </source>
</evidence>
<dbReference type="PANTHER" id="PTHR13857">
    <property type="entry name" value="MRNA EDITING ENZYME"/>
    <property type="match status" value="1"/>
</dbReference>
<dbReference type="EC" id="3.5.4.38" evidence="16"/>
<dbReference type="Proteomes" id="UP000001074">
    <property type="component" value="Unassembled WGS sequence"/>
</dbReference>
<evidence type="ECO:0000256" key="17">
    <source>
        <dbReference type="ARBA" id="ARBA00032972"/>
    </source>
</evidence>
<protein>
    <recommendedName>
        <fullName evidence="5">DNA dC-&gt;dU-editing enzyme APOBEC-3G</fullName>
        <ecNumber evidence="16">3.5.4.38</ecNumber>
    </recommendedName>
    <alternativeName>
        <fullName evidence="17">Deoxycytidine deaminase</fullName>
    </alternativeName>
</protein>
<dbReference type="PANTHER" id="PTHR13857:SF20">
    <property type="entry name" value="DNA DC-DU-EDITING ENZYME APOBEC-3G"/>
    <property type="match status" value="1"/>
</dbReference>
<dbReference type="eggNOG" id="KOG4075">
    <property type="taxonomic scope" value="Eukaryota"/>
</dbReference>
<keyword evidence="11" id="KW-0378">Hydrolase</keyword>
<dbReference type="EMBL" id="AAPE02057873">
    <property type="status" value="NOT_ANNOTATED_CDS"/>
    <property type="molecule type" value="Genomic_DNA"/>
</dbReference>
<keyword evidence="15" id="KW-0539">Nucleus</keyword>
<keyword evidence="8" id="KW-0399">Innate immunity</keyword>
<dbReference type="GO" id="GO:0051607">
    <property type="term" value="P:defense response to virus"/>
    <property type="evidence" value="ECO:0007669"/>
    <property type="project" value="UniProtKB-KW"/>
</dbReference>
<evidence type="ECO:0000256" key="4">
    <source>
        <dbReference type="ARBA" id="ARBA00006576"/>
    </source>
</evidence>
<dbReference type="STRING" id="59463.ENSMLUP00000017195"/>
<dbReference type="GO" id="GO:0045869">
    <property type="term" value="P:negative regulation of single stranded viral RNA replication via double stranded DNA intermediate"/>
    <property type="evidence" value="ECO:0007669"/>
    <property type="project" value="TreeGrafter"/>
</dbReference>
<dbReference type="CDD" id="cd01283">
    <property type="entry name" value="cytidine_deaminase"/>
    <property type="match status" value="1"/>
</dbReference>
<dbReference type="InParanoid" id="G1Q0G3"/>
<evidence type="ECO:0000256" key="15">
    <source>
        <dbReference type="ARBA" id="ARBA00023242"/>
    </source>
</evidence>
<organism evidence="20 21">
    <name type="scientific">Myotis lucifugus</name>
    <name type="common">Little brown bat</name>
    <dbReference type="NCBI Taxonomy" id="59463"/>
    <lineage>
        <taxon>Eukaryota</taxon>
        <taxon>Metazoa</taxon>
        <taxon>Chordata</taxon>
        <taxon>Craniata</taxon>
        <taxon>Vertebrata</taxon>
        <taxon>Euteleostomi</taxon>
        <taxon>Mammalia</taxon>
        <taxon>Eutheria</taxon>
        <taxon>Laurasiatheria</taxon>
        <taxon>Chiroptera</taxon>
        <taxon>Yangochiroptera</taxon>
        <taxon>Vespertilionidae</taxon>
        <taxon>Myotis</taxon>
    </lineage>
</organism>
<dbReference type="InterPro" id="IPR050610">
    <property type="entry name" value="APOBEC_Cyt_Deaminase"/>
</dbReference>
<dbReference type="GO" id="GO:0008270">
    <property type="term" value="F:zinc ion binding"/>
    <property type="evidence" value="ECO:0007669"/>
    <property type="project" value="InterPro"/>
</dbReference>
<dbReference type="AlphaFoldDB" id="G1Q0G3"/>
<evidence type="ECO:0000256" key="11">
    <source>
        <dbReference type="ARBA" id="ARBA00022801"/>
    </source>
</evidence>
<dbReference type="InterPro" id="IPR002125">
    <property type="entry name" value="CMP_dCMP_dom"/>
</dbReference>
<evidence type="ECO:0000256" key="16">
    <source>
        <dbReference type="ARBA" id="ARBA00029489"/>
    </source>
</evidence>
<evidence type="ECO:0000313" key="21">
    <source>
        <dbReference type="Proteomes" id="UP000001074"/>
    </source>
</evidence>
<proteinExistence type="inferred from homology"/>
<keyword evidence="7" id="KW-0597">Phosphoprotein</keyword>
<dbReference type="SUPFAM" id="SSF53927">
    <property type="entry name" value="Cytidine deaminase-like"/>
    <property type="match status" value="1"/>
</dbReference>
<reference evidence="20" key="3">
    <citation type="submission" date="2025-09" db="UniProtKB">
        <authorList>
            <consortium name="Ensembl"/>
        </authorList>
    </citation>
    <scope>IDENTIFICATION</scope>
</reference>
<dbReference type="HOGENOM" id="CLU_080056_2_0_1"/>
<comment type="subcellular location">
    <subcellularLocation>
        <location evidence="3">Cytoplasm</location>
        <location evidence="3">P-body</location>
    </subcellularLocation>
    <subcellularLocation>
        <location evidence="2">Nucleus</location>
    </subcellularLocation>
</comment>
<evidence type="ECO:0000256" key="13">
    <source>
        <dbReference type="ARBA" id="ARBA00022859"/>
    </source>
</evidence>
<keyword evidence="10" id="KW-0677">Repeat</keyword>
<dbReference type="GO" id="GO:0005634">
    <property type="term" value="C:nucleus"/>
    <property type="evidence" value="ECO:0007669"/>
    <property type="project" value="UniProtKB-SubCell"/>
</dbReference>
<dbReference type="GeneTree" id="ENSGT00940000161999"/>
<evidence type="ECO:0000259" key="19">
    <source>
        <dbReference type="PROSITE" id="PS51747"/>
    </source>
</evidence>
<evidence type="ECO:0000256" key="6">
    <source>
        <dbReference type="ARBA" id="ARBA00022490"/>
    </source>
</evidence>
<dbReference type="GO" id="GO:0045087">
    <property type="term" value="P:innate immune response"/>
    <property type="evidence" value="ECO:0007669"/>
    <property type="project" value="UniProtKB-KW"/>
</dbReference>
<dbReference type="Gene3D" id="3.40.140.10">
    <property type="entry name" value="Cytidine Deaminase, domain 2"/>
    <property type="match status" value="1"/>
</dbReference>
<dbReference type="PROSITE" id="PS00903">
    <property type="entry name" value="CYT_DCMP_DEAMINASES_1"/>
    <property type="match status" value="1"/>
</dbReference>
<evidence type="ECO:0000256" key="18">
    <source>
        <dbReference type="ARBA" id="ARBA00049114"/>
    </source>
</evidence>
<comment type="similarity">
    <text evidence="4">Belongs to the cytidine and deoxycytidylate deaminase family.</text>
</comment>
<evidence type="ECO:0000256" key="10">
    <source>
        <dbReference type="ARBA" id="ARBA00022737"/>
    </source>
</evidence>
<dbReference type="GO" id="GO:0016554">
    <property type="term" value="P:cytidine to uridine editing"/>
    <property type="evidence" value="ECO:0007669"/>
    <property type="project" value="TreeGrafter"/>
</dbReference>
<keyword evidence="9" id="KW-0479">Metal-binding</keyword>
<dbReference type="GO" id="GO:0000932">
    <property type="term" value="C:P-body"/>
    <property type="evidence" value="ECO:0007669"/>
    <property type="project" value="UniProtKB-SubCell"/>
</dbReference>
<evidence type="ECO:0000256" key="3">
    <source>
        <dbReference type="ARBA" id="ARBA00004201"/>
    </source>
</evidence>
<evidence type="ECO:0000313" key="20">
    <source>
        <dbReference type="Ensembl" id="ENSMLUP00000017195.1"/>
    </source>
</evidence>
<reference evidence="20" key="2">
    <citation type="submission" date="2025-08" db="UniProtKB">
        <authorList>
            <consortium name="Ensembl"/>
        </authorList>
    </citation>
    <scope>IDENTIFICATION</scope>
</reference>
<comment type="cofactor">
    <cofactor evidence="1">
        <name>Zn(2+)</name>
        <dbReference type="ChEBI" id="CHEBI:29105"/>
    </cofactor>
</comment>
<comment type="catalytic activity">
    <reaction evidence="18">
        <text>a 2'-deoxycytidine in single-stranded DNA + H2O + H(+) = a 2'-deoxyuridine in single-stranded DNA + NH4(+)</text>
        <dbReference type="Rhea" id="RHEA:50948"/>
        <dbReference type="Rhea" id="RHEA-COMP:12846"/>
        <dbReference type="Rhea" id="RHEA-COMP:12847"/>
        <dbReference type="ChEBI" id="CHEBI:15377"/>
        <dbReference type="ChEBI" id="CHEBI:15378"/>
        <dbReference type="ChEBI" id="CHEBI:28938"/>
        <dbReference type="ChEBI" id="CHEBI:85452"/>
        <dbReference type="ChEBI" id="CHEBI:133902"/>
        <dbReference type="EC" id="3.5.4.38"/>
    </reaction>
</comment>
<evidence type="ECO:0000256" key="2">
    <source>
        <dbReference type="ARBA" id="ARBA00004123"/>
    </source>
</evidence>
<keyword evidence="21" id="KW-1185">Reference proteome</keyword>
<evidence type="ECO:0000256" key="1">
    <source>
        <dbReference type="ARBA" id="ARBA00001947"/>
    </source>
</evidence>
<evidence type="ECO:0000256" key="7">
    <source>
        <dbReference type="ARBA" id="ARBA00022553"/>
    </source>
</evidence>
<dbReference type="Pfam" id="PF18772">
    <property type="entry name" value="APOBEC2"/>
    <property type="match status" value="1"/>
</dbReference>
<dbReference type="PROSITE" id="PS51747">
    <property type="entry name" value="CYT_DCMP_DEAMINASES_2"/>
    <property type="match status" value="1"/>
</dbReference>
<dbReference type="GO" id="GO:0003723">
    <property type="term" value="F:RNA binding"/>
    <property type="evidence" value="ECO:0007669"/>
    <property type="project" value="TreeGrafter"/>
</dbReference>
<evidence type="ECO:0000256" key="14">
    <source>
        <dbReference type="ARBA" id="ARBA00023118"/>
    </source>
</evidence>
<evidence type="ECO:0000256" key="8">
    <source>
        <dbReference type="ARBA" id="ARBA00022588"/>
    </source>
</evidence>
<dbReference type="GO" id="GO:0004126">
    <property type="term" value="F:cytidine deaminase activity"/>
    <property type="evidence" value="ECO:0007669"/>
    <property type="project" value="TreeGrafter"/>
</dbReference>
<evidence type="ECO:0000256" key="9">
    <source>
        <dbReference type="ARBA" id="ARBA00022723"/>
    </source>
</evidence>
<evidence type="ECO:0000256" key="5">
    <source>
        <dbReference type="ARBA" id="ARBA00020239"/>
    </source>
</evidence>
<keyword evidence="6" id="KW-0963">Cytoplasm</keyword>